<dbReference type="GO" id="GO:0000166">
    <property type="term" value="F:nucleotide binding"/>
    <property type="evidence" value="ECO:0007669"/>
    <property type="project" value="InterPro"/>
</dbReference>
<evidence type="ECO:0000313" key="4">
    <source>
        <dbReference type="EMBL" id="EMB15965.1"/>
    </source>
</evidence>
<dbReference type="SUPFAM" id="SSF51735">
    <property type="entry name" value="NAD(P)-binding Rossmann-fold domains"/>
    <property type="match status" value="1"/>
</dbReference>
<dbReference type="Gene3D" id="3.40.50.720">
    <property type="entry name" value="NAD(P)-binding Rossmann-like Domain"/>
    <property type="match status" value="1"/>
</dbReference>
<dbReference type="InterPro" id="IPR000683">
    <property type="entry name" value="Gfo/Idh/MocA-like_OxRdtase_N"/>
</dbReference>
<dbReference type="InterPro" id="IPR050463">
    <property type="entry name" value="Gfo/Idh/MocA_oxidrdct_glycsds"/>
</dbReference>
<evidence type="ECO:0000256" key="1">
    <source>
        <dbReference type="SAM" id="MobiDB-lite"/>
    </source>
</evidence>
<dbReference type="SUPFAM" id="SSF55347">
    <property type="entry name" value="Glyceraldehyde-3-phosphate dehydrogenase-like, C-terminal domain"/>
    <property type="match status" value="1"/>
</dbReference>
<sequence>MIAGGVAVGAGLTARDRTSLLRGESPSNRIRVGVIGTGVRGKYLIGNLPASAQVTAICDCATSRMAKTLDPNKEFAEVLADFRDRQAPRCNTYQDYRRLLDTEKLDAVIIATPDHHHVQAAMLALQAGLDVYLEKPISVTIREGRLLAEMVKATGRVLQVGSQQRTMEVNRFACEFIRDGGLGKVTRVDCPNYPGPISRSDYPAEAIPGGLNWDLFVGPTPMRPHNRKLWVKDEFEVNELLWRGWDLFRDYSGHLMTNWGAHNIDMVQYALGMDKSGPVKVMPLDENTARNRKLDITESALEQDWKEKWRRKTPRPNESFSDAIRFRPITMEYANGTVLNFLPGIGTARFYGERGTMAISRNKFVTEPIDLVKDASSISDAARWDGVGHVARPHLQNWLDCIRSRETPNASIEIGQRSVTVCHLANLARELNRPLSWNPAKERFENDNEANASLDRPRRKTFELPT</sequence>
<organism evidence="4 5">
    <name type="scientific">Rhodopirellula europaea 6C</name>
    <dbReference type="NCBI Taxonomy" id="1263867"/>
    <lineage>
        <taxon>Bacteria</taxon>
        <taxon>Pseudomonadati</taxon>
        <taxon>Planctomycetota</taxon>
        <taxon>Planctomycetia</taxon>
        <taxon>Pirellulales</taxon>
        <taxon>Pirellulaceae</taxon>
        <taxon>Rhodopirellula</taxon>
    </lineage>
</organism>
<reference evidence="4" key="1">
    <citation type="submission" date="2012-11" db="EMBL/GenBank/DDBJ databases">
        <title>Permanent draft genomes of Rhodopirellula europaea strain SH398 and 6C.</title>
        <authorList>
            <person name="Richter M."/>
            <person name="Richter-Heitmann T."/>
            <person name="Frank C."/>
            <person name="Harder J."/>
            <person name="Glockner F.O."/>
        </authorList>
    </citation>
    <scope>NUCLEOTIDE SEQUENCE</scope>
    <source>
        <strain evidence="4">6C</strain>
    </source>
</reference>
<evidence type="ECO:0000313" key="5">
    <source>
        <dbReference type="Proteomes" id="UP000011529"/>
    </source>
</evidence>
<accession>M2AFS9</accession>
<dbReference type="EMBL" id="ANMO01000147">
    <property type="protein sequence ID" value="EMB15965.1"/>
    <property type="molecule type" value="Genomic_DNA"/>
</dbReference>
<dbReference type="Proteomes" id="UP000011529">
    <property type="component" value="Unassembled WGS sequence"/>
</dbReference>
<proteinExistence type="predicted"/>
<dbReference type="InterPro" id="IPR043906">
    <property type="entry name" value="Gfo/Idh/MocA_OxRdtase_bact_C"/>
</dbReference>
<feature type="domain" description="Gfo/Idh/MocA-like oxidoreductase bacterial type C-terminal" evidence="3">
    <location>
        <begin position="201"/>
        <end position="282"/>
    </location>
</feature>
<keyword evidence="5" id="KW-1185">Reference proteome</keyword>
<gene>
    <name evidence="4" type="ORF">RE6C_03312</name>
</gene>
<feature type="region of interest" description="Disordered" evidence="1">
    <location>
        <begin position="442"/>
        <end position="466"/>
    </location>
</feature>
<protein>
    <submittedName>
        <fullName evidence="4">NADH-dependent dehydrogenase</fullName>
    </submittedName>
</protein>
<comment type="caution">
    <text evidence="4">The sequence shown here is derived from an EMBL/GenBank/DDBJ whole genome shotgun (WGS) entry which is preliminary data.</text>
</comment>
<dbReference type="PANTHER" id="PTHR43818:SF5">
    <property type="entry name" value="OXIDOREDUCTASE FAMILY PROTEIN"/>
    <property type="match status" value="1"/>
</dbReference>
<name>M2AFS9_9BACT</name>
<reference evidence="4" key="2">
    <citation type="journal article" date="2013" name="Mar. Genomics">
        <title>Expression of sulfatases in Rhodopirellula baltica and the diversity of sulfatases in the genus Rhodopirellula.</title>
        <authorList>
            <person name="Wegner C.E."/>
            <person name="Richter-Heitmann T."/>
            <person name="Klindworth A."/>
            <person name="Klockow C."/>
            <person name="Richter M."/>
            <person name="Achstetter T."/>
            <person name="Glockner F.O."/>
            <person name="Harder J."/>
        </authorList>
    </citation>
    <scope>NUCLEOTIDE SEQUENCE [LARGE SCALE GENOMIC DNA]</scope>
    <source>
        <strain evidence="4">6C</strain>
    </source>
</reference>
<dbReference type="Pfam" id="PF01408">
    <property type="entry name" value="GFO_IDH_MocA"/>
    <property type="match status" value="1"/>
</dbReference>
<feature type="domain" description="Gfo/Idh/MocA-like oxidoreductase N-terminal" evidence="2">
    <location>
        <begin position="30"/>
        <end position="161"/>
    </location>
</feature>
<dbReference type="Gene3D" id="3.30.360.10">
    <property type="entry name" value="Dihydrodipicolinate Reductase, domain 2"/>
    <property type="match status" value="1"/>
</dbReference>
<evidence type="ECO:0000259" key="3">
    <source>
        <dbReference type="Pfam" id="PF19051"/>
    </source>
</evidence>
<dbReference type="PATRIC" id="fig|1263867.3.peg.3535"/>
<feature type="domain" description="Gfo/Idh/MocA-like oxidoreductase bacterial type C-terminal" evidence="3">
    <location>
        <begin position="392"/>
        <end position="463"/>
    </location>
</feature>
<dbReference type="Pfam" id="PF19051">
    <property type="entry name" value="GFO_IDH_MocA_C2"/>
    <property type="match status" value="2"/>
</dbReference>
<dbReference type="AlphaFoldDB" id="M2AFS9"/>
<evidence type="ECO:0000259" key="2">
    <source>
        <dbReference type="Pfam" id="PF01408"/>
    </source>
</evidence>
<dbReference type="InterPro" id="IPR036291">
    <property type="entry name" value="NAD(P)-bd_dom_sf"/>
</dbReference>
<dbReference type="PANTHER" id="PTHR43818">
    <property type="entry name" value="BCDNA.GH03377"/>
    <property type="match status" value="1"/>
</dbReference>